<evidence type="ECO:0000313" key="1">
    <source>
        <dbReference type="EMBL" id="EHB2512185.1"/>
    </source>
</evidence>
<accession>A0AAN3QXA7</accession>
<dbReference type="SUPFAM" id="SSF52266">
    <property type="entry name" value="SGNH hydrolase"/>
    <property type="match status" value="1"/>
</dbReference>
<reference evidence="1" key="1">
    <citation type="submission" date="2021-02" db="EMBL/GenBank/DDBJ databases">
        <authorList>
            <consortium name="PulseNet: The National Subtyping Network for Foodborne Disease Surveillance"/>
        </authorList>
    </citation>
    <scope>NUCLEOTIDE SEQUENCE</scope>
    <source>
        <strain evidence="1">PNUSAC020384</strain>
    </source>
</reference>
<proteinExistence type="predicted"/>
<name>A0AAN3QXA7_CAMJU</name>
<protein>
    <submittedName>
        <fullName evidence="1">Alpha-2,3-sialyltransferase</fullName>
    </submittedName>
</protein>
<gene>
    <name evidence="1" type="ORF">JYC20_001356</name>
</gene>
<sequence>MNEKNVVLLGESHFAFKNGITQGILDTGFKCFNLSLGGTPSLQNLYELIRNKKLLENADLIITGSNTHDIAQYNSFDSFPKSYQVINWLYKELYFLKKKIICFIAPTPQKWLNKNCVKYVNILHIKLAIKYGFNVINANKKHLESSYSLIQRDEAHDFDFIMRELGRNIANNIENFSFPKKINIINDNPQFYFYPIEKAINLNFANFKFKQSWLCSEKVYCIKSKEVISFNKNTFNLNLLGIHLWNDSGICEIQIKNPKDQIFNRSLDYNFSYFFDIYDRQFKITNDTKILNNGVNNI</sequence>
<dbReference type="EMBL" id="AAYVUT010000009">
    <property type="protein sequence ID" value="EHB2512185.1"/>
    <property type="molecule type" value="Genomic_DNA"/>
</dbReference>
<dbReference type="AlphaFoldDB" id="A0AAN3QXA7"/>
<feature type="non-terminal residue" evidence="1">
    <location>
        <position position="298"/>
    </location>
</feature>
<evidence type="ECO:0000313" key="2">
    <source>
        <dbReference type="Proteomes" id="UP000735326"/>
    </source>
</evidence>
<organism evidence="1 2">
    <name type="scientific">Campylobacter jejuni</name>
    <dbReference type="NCBI Taxonomy" id="197"/>
    <lineage>
        <taxon>Bacteria</taxon>
        <taxon>Pseudomonadati</taxon>
        <taxon>Campylobacterota</taxon>
        <taxon>Epsilonproteobacteria</taxon>
        <taxon>Campylobacterales</taxon>
        <taxon>Campylobacteraceae</taxon>
        <taxon>Campylobacter</taxon>
    </lineage>
</organism>
<comment type="caution">
    <text evidence="1">The sequence shown here is derived from an EMBL/GenBank/DDBJ whole genome shotgun (WGS) entry which is preliminary data.</text>
</comment>
<dbReference type="Proteomes" id="UP000735326">
    <property type="component" value="Unassembled WGS sequence"/>
</dbReference>